<dbReference type="Proteomes" id="UP000467840">
    <property type="component" value="Chromosome 13"/>
</dbReference>
<dbReference type="PANTHER" id="PTHR34222">
    <property type="entry name" value="GAG_PRE-INTEGRS DOMAIN-CONTAINING PROTEIN"/>
    <property type="match status" value="1"/>
</dbReference>
<sequence length="310" mass="34813">MDPVPNVNKAYSMILSIEKQKEVHHVATDDLNTALIANAPRISYETGGGQTQGKKRFTGKKDDRMCSYCNSSGHNRETCFKLNGYPDWFHEYKQKKNKGKRNVAATIQSAETPLDKESDKLIHLNDWNASWSNRVQQEIQKYMKSQGQSSTVNEAVCITFSDFAAPSSHTEDNIHSAGIFAFPTIPSYLSPPTFHHDYISFVAHVSASVEPKSYQQAKEDSNWVRAMQSELDALELNNTRYLTKLPEGKKAIASKWLYRIKCFIAVNASSIFSLVVALVPALDVQRCRNGFFGSFVFNVLVSKVSLKVIS</sequence>
<accession>A0A6A6KY67</accession>
<protein>
    <recommendedName>
        <fullName evidence="3">Reverse transcriptase Ty1/copia-type domain-containing protein</fullName>
    </recommendedName>
</protein>
<dbReference type="PANTHER" id="PTHR34222:SF99">
    <property type="entry name" value="PROTEIN, PUTATIVE-RELATED"/>
    <property type="match status" value="1"/>
</dbReference>
<dbReference type="EMBL" id="JAAGAX010000014">
    <property type="protein sequence ID" value="KAF2293075.1"/>
    <property type="molecule type" value="Genomic_DNA"/>
</dbReference>
<dbReference type="AlphaFoldDB" id="A0A6A6KY67"/>
<evidence type="ECO:0000313" key="1">
    <source>
        <dbReference type="EMBL" id="KAF2293075.1"/>
    </source>
</evidence>
<organism evidence="1 2">
    <name type="scientific">Hevea brasiliensis</name>
    <name type="common">Para rubber tree</name>
    <name type="synonym">Siphonia brasiliensis</name>
    <dbReference type="NCBI Taxonomy" id="3981"/>
    <lineage>
        <taxon>Eukaryota</taxon>
        <taxon>Viridiplantae</taxon>
        <taxon>Streptophyta</taxon>
        <taxon>Embryophyta</taxon>
        <taxon>Tracheophyta</taxon>
        <taxon>Spermatophyta</taxon>
        <taxon>Magnoliopsida</taxon>
        <taxon>eudicotyledons</taxon>
        <taxon>Gunneridae</taxon>
        <taxon>Pentapetalae</taxon>
        <taxon>rosids</taxon>
        <taxon>fabids</taxon>
        <taxon>Malpighiales</taxon>
        <taxon>Euphorbiaceae</taxon>
        <taxon>Crotonoideae</taxon>
        <taxon>Micrandreae</taxon>
        <taxon>Hevea</taxon>
    </lineage>
</organism>
<gene>
    <name evidence="1" type="ORF">GH714_036178</name>
</gene>
<name>A0A6A6KY67_HEVBR</name>
<reference evidence="1 2" key="1">
    <citation type="journal article" date="2020" name="Mol. Plant">
        <title>The Chromosome-Based Rubber Tree Genome Provides New Insights into Spurge Genome Evolution and Rubber Biosynthesis.</title>
        <authorList>
            <person name="Liu J."/>
            <person name="Shi C."/>
            <person name="Shi C.C."/>
            <person name="Li W."/>
            <person name="Zhang Q.J."/>
            <person name="Zhang Y."/>
            <person name="Li K."/>
            <person name="Lu H.F."/>
            <person name="Shi C."/>
            <person name="Zhu S.T."/>
            <person name="Xiao Z.Y."/>
            <person name="Nan H."/>
            <person name="Yue Y."/>
            <person name="Zhu X.G."/>
            <person name="Wu Y."/>
            <person name="Hong X.N."/>
            <person name="Fan G.Y."/>
            <person name="Tong Y."/>
            <person name="Zhang D."/>
            <person name="Mao C.L."/>
            <person name="Liu Y.L."/>
            <person name="Hao S.J."/>
            <person name="Liu W.Q."/>
            <person name="Lv M.Q."/>
            <person name="Zhang H.B."/>
            <person name="Liu Y."/>
            <person name="Hu-Tang G.R."/>
            <person name="Wang J.P."/>
            <person name="Wang J.H."/>
            <person name="Sun Y.H."/>
            <person name="Ni S.B."/>
            <person name="Chen W.B."/>
            <person name="Zhang X.C."/>
            <person name="Jiao Y.N."/>
            <person name="Eichler E.E."/>
            <person name="Li G.H."/>
            <person name="Liu X."/>
            <person name="Gao L.Z."/>
        </authorList>
    </citation>
    <scope>NUCLEOTIDE SEQUENCE [LARGE SCALE GENOMIC DNA]</scope>
    <source>
        <strain evidence="2">cv. GT1</strain>
        <tissue evidence="1">Leaf</tissue>
    </source>
</reference>
<evidence type="ECO:0008006" key="3">
    <source>
        <dbReference type="Google" id="ProtNLM"/>
    </source>
</evidence>
<proteinExistence type="predicted"/>
<evidence type="ECO:0000313" key="2">
    <source>
        <dbReference type="Proteomes" id="UP000467840"/>
    </source>
</evidence>
<keyword evidence="2" id="KW-1185">Reference proteome</keyword>
<comment type="caution">
    <text evidence="1">The sequence shown here is derived from an EMBL/GenBank/DDBJ whole genome shotgun (WGS) entry which is preliminary data.</text>
</comment>